<dbReference type="Pfam" id="PF00213">
    <property type="entry name" value="OSCP"/>
    <property type="match status" value="1"/>
</dbReference>
<evidence type="ECO:0000313" key="10">
    <source>
        <dbReference type="Proteomes" id="UP001604277"/>
    </source>
</evidence>
<dbReference type="Proteomes" id="UP001604277">
    <property type="component" value="Unassembled WGS sequence"/>
</dbReference>
<comment type="subunit">
    <text evidence="3">F-type ATPases have 2 components, CF(1) - the catalytic core - and CF(0) - the membrane proton channel. CF(1) has five subunits: alpha(3), beta(3), gamma(1), delta(1), epsilon(1). CF(0) has three main subunits: a, b and c.</text>
</comment>
<keyword evidence="4" id="KW-0813">Transport</keyword>
<dbReference type="InterPro" id="IPR026015">
    <property type="entry name" value="ATP_synth_OSCP/delta_N_sf"/>
</dbReference>
<keyword evidence="8" id="KW-0066">ATP synthesis</keyword>
<protein>
    <submittedName>
        <fullName evidence="9">ATP synthase delta chain</fullName>
    </submittedName>
</protein>
<dbReference type="GO" id="GO:0016020">
    <property type="term" value="C:membrane"/>
    <property type="evidence" value="ECO:0007669"/>
    <property type="project" value="UniProtKB-SubCell"/>
</dbReference>
<comment type="subcellular location">
    <subcellularLocation>
        <location evidence="1">Membrane</location>
    </subcellularLocation>
</comment>
<name>A0ABD1SKP2_9LAMI</name>
<accession>A0ABD1SKP2</accession>
<dbReference type="GO" id="GO:0006754">
    <property type="term" value="P:ATP biosynthetic process"/>
    <property type="evidence" value="ECO:0007669"/>
    <property type="project" value="UniProtKB-KW"/>
</dbReference>
<keyword evidence="6" id="KW-0406">Ion transport</keyword>
<comment type="caution">
    <text evidence="9">The sequence shown here is derived from an EMBL/GenBank/DDBJ whole genome shotgun (WGS) entry which is preliminary data.</text>
</comment>
<evidence type="ECO:0000256" key="8">
    <source>
        <dbReference type="ARBA" id="ARBA00023310"/>
    </source>
</evidence>
<proteinExistence type="inferred from homology"/>
<sequence length="178" mass="20258">MDTVSSFVPSLKIPSTLYSTPREIYHFKNPKSSHHHLPPNPQICYSTTKLVNSISTKTTTLINYPFLSSFQPPFPKQSSSRIETAHQKVASGYVTALLDMAQCNNSLKAIERGVRRLSKWLRNEQLCDVYTDTCFEERVKGQVMKDVAEKGRFHKYLVKLVNLLVKKNKVGIVSKVLQ</sequence>
<dbReference type="EMBL" id="JBFOLJ010000010">
    <property type="protein sequence ID" value="KAL2500259.1"/>
    <property type="molecule type" value="Genomic_DNA"/>
</dbReference>
<keyword evidence="5" id="KW-0375">Hydrogen ion transport</keyword>
<dbReference type="Gene3D" id="1.10.520.20">
    <property type="entry name" value="N-terminal domain of the delta subunit of the F1F0-ATP synthase"/>
    <property type="match status" value="1"/>
</dbReference>
<evidence type="ECO:0000313" key="9">
    <source>
        <dbReference type="EMBL" id="KAL2500259.1"/>
    </source>
</evidence>
<reference evidence="10" key="1">
    <citation type="submission" date="2024-07" db="EMBL/GenBank/DDBJ databases">
        <title>Two chromosome-level genome assemblies of Korean endemic species Abeliophyllum distichum and Forsythia ovata (Oleaceae).</title>
        <authorList>
            <person name="Jang H."/>
        </authorList>
    </citation>
    <scope>NUCLEOTIDE SEQUENCE [LARGE SCALE GENOMIC DNA]</scope>
</reference>
<gene>
    <name evidence="9" type="ORF">Fot_34107</name>
</gene>
<keyword evidence="7" id="KW-0472">Membrane</keyword>
<evidence type="ECO:0000256" key="2">
    <source>
        <dbReference type="ARBA" id="ARBA00007046"/>
    </source>
</evidence>
<evidence type="ECO:0000256" key="5">
    <source>
        <dbReference type="ARBA" id="ARBA00022781"/>
    </source>
</evidence>
<evidence type="ECO:0000256" key="6">
    <source>
        <dbReference type="ARBA" id="ARBA00023065"/>
    </source>
</evidence>
<evidence type="ECO:0000256" key="3">
    <source>
        <dbReference type="ARBA" id="ARBA00011648"/>
    </source>
</evidence>
<evidence type="ECO:0000256" key="1">
    <source>
        <dbReference type="ARBA" id="ARBA00004370"/>
    </source>
</evidence>
<evidence type="ECO:0000256" key="4">
    <source>
        <dbReference type="ARBA" id="ARBA00022448"/>
    </source>
</evidence>
<dbReference type="AlphaFoldDB" id="A0ABD1SKP2"/>
<comment type="similarity">
    <text evidence="2">Belongs to the ATPase delta chain family.</text>
</comment>
<dbReference type="PANTHER" id="PTHR11910">
    <property type="entry name" value="ATP SYNTHASE DELTA CHAIN"/>
    <property type="match status" value="1"/>
</dbReference>
<evidence type="ECO:0000256" key="7">
    <source>
        <dbReference type="ARBA" id="ARBA00023136"/>
    </source>
</evidence>
<organism evidence="9 10">
    <name type="scientific">Forsythia ovata</name>
    <dbReference type="NCBI Taxonomy" id="205694"/>
    <lineage>
        <taxon>Eukaryota</taxon>
        <taxon>Viridiplantae</taxon>
        <taxon>Streptophyta</taxon>
        <taxon>Embryophyta</taxon>
        <taxon>Tracheophyta</taxon>
        <taxon>Spermatophyta</taxon>
        <taxon>Magnoliopsida</taxon>
        <taxon>eudicotyledons</taxon>
        <taxon>Gunneridae</taxon>
        <taxon>Pentapetalae</taxon>
        <taxon>asterids</taxon>
        <taxon>lamiids</taxon>
        <taxon>Lamiales</taxon>
        <taxon>Oleaceae</taxon>
        <taxon>Forsythieae</taxon>
        <taxon>Forsythia</taxon>
    </lineage>
</organism>
<dbReference type="SUPFAM" id="SSF47928">
    <property type="entry name" value="N-terminal domain of the delta subunit of the F1F0-ATP synthase"/>
    <property type="match status" value="1"/>
</dbReference>
<dbReference type="InterPro" id="IPR000711">
    <property type="entry name" value="ATPase_OSCP/dsu"/>
</dbReference>
<keyword evidence="10" id="KW-1185">Reference proteome</keyword>
<dbReference type="GO" id="GO:1902600">
    <property type="term" value="P:proton transmembrane transport"/>
    <property type="evidence" value="ECO:0007669"/>
    <property type="project" value="UniProtKB-KW"/>
</dbReference>